<name>A0A3P7LPQ5_DIBLA</name>
<sequence length="118" mass="12693">MRRPVSEVVESPQPDPDETDLVEDVSGGMESTPNAHGESRISNEASCSASGDGSQNVLSFSPDGLGAGHPVGEDASQKADYTEQSDDFASVVSDDENELFTPRRSRRHAKRPERYQAA</sequence>
<organism evidence="2 3">
    <name type="scientific">Dibothriocephalus latus</name>
    <name type="common">Fish tapeworm</name>
    <name type="synonym">Diphyllobothrium latum</name>
    <dbReference type="NCBI Taxonomy" id="60516"/>
    <lineage>
        <taxon>Eukaryota</taxon>
        <taxon>Metazoa</taxon>
        <taxon>Spiralia</taxon>
        <taxon>Lophotrochozoa</taxon>
        <taxon>Platyhelminthes</taxon>
        <taxon>Cestoda</taxon>
        <taxon>Eucestoda</taxon>
        <taxon>Diphyllobothriidea</taxon>
        <taxon>Diphyllobothriidae</taxon>
        <taxon>Dibothriocephalus</taxon>
    </lineage>
</organism>
<dbReference type="AlphaFoldDB" id="A0A3P7LPQ5"/>
<dbReference type="Proteomes" id="UP000281553">
    <property type="component" value="Unassembled WGS sequence"/>
</dbReference>
<protein>
    <submittedName>
        <fullName evidence="2">Uncharacterized protein</fullName>
    </submittedName>
</protein>
<evidence type="ECO:0000313" key="2">
    <source>
        <dbReference type="EMBL" id="VDN13667.1"/>
    </source>
</evidence>
<gene>
    <name evidence="2" type="ORF">DILT_LOCUS9498</name>
</gene>
<accession>A0A3P7LPQ5</accession>
<keyword evidence="3" id="KW-1185">Reference proteome</keyword>
<feature type="compositionally biased region" description="Polar residues" evidence="1">
    <location>
        <begin position="29"/>
        <end position="59"/>
    </location>
</feature>
<reference evidence="2 3" key="1">
    <citation type="submission" date="2018-11" db="EMBL/GenBank/DDBJ databases">
        <authorList>
            <consortium name="Pathogen Informatics"/>
        </authorList>
    </citation>
    <scope>NUCLEOTIDE SEQUENCE [LARGE SCALE GENOMIC DNA]</scope>
</reference>
<evidence type="ECO:0000256" key="1">
    <source>
        <dbReference type="SAM" id="MobiDB-lite"/>
    </source>
</evidence>
<dbReference type="EMBL" id="UYRU01057015">
    <property type="protein sequence ID" value="VDN13667.1"/>
    <property type="molecule type" value="Genomic_DNA"/>
</dbReference>
<evidence type="ECO:0000313" key="3">
    <source>
        <dbReference type="Proteomes" id="UP000281553"/>
    </source>
</evidence>
<feature type="compositionally biased region" description="Basic and acidic residues" evidence="1">
    <location>
        <begin position="71"/>
        <end position="81"/>
    </location>
</feature>
<feature type="region of interest" description="Disordered" evidence="1">
    <location>
        <begin position="1"/>
        <end position="118"/>
    </location>
</feature>
<proteinExistence type="predicted"/>